<dbReference type="InterPro" id="IPR049050">
    <property type="entry name" value="nSTAND3"/>
</dbReference>
<dbReference type="PROSITE" id="PS50088">
    <property type="entry name" value="ANK_REPEAT"/>
    <property type="match status" value="2"/>
</dbReference>
<dbReference type="InterPro" id="IPR002110">
    <property type="entry name" value="Ankyrin_rpt"/>
</dbReference>
<protein>
    <recommendedName>
        <fullName evidence="5">Novel STAND NTPase 3 domain-containing protein</fullName>
    </recommendedName>
</protein>
<evidence type="ECO:0000256" key="2">
    <source>
        <dbReference type="ARBA" id="ARBA00023043"/>
    </source>
</evidence>
<dbReference type="Gene3D" id="1.25.40.20">
    <property type="entry name" value="Ankyrin repeat-containing domain"/>
    <property type="match status" value="5"/>
</dbReference>
<sequence>MEKDNENSKERSVAIDVSTARNEDENQSLFQLSPISVSTTNTLQLQQQNVQSIHVHITGDVGEINIHKAENLMVNTGGGQGDMHVKSVQANEGTDLQLSHSEESLIYEKEQIEPDVETSYLHEEDEAFLIERFKEMQYVFVETERYKKALHILLENNFEVITGLSGEGKTFLAMKLIYDLTQKGLIFKEITTHTAFHDFECCENTVFLIDDAFQIDNSDLQWRVVEIQNFIKSNIFNKKNNFLIMTSRKDPFVSVKDRMKQYWLLNGAYIIDFTEVGLSMGEKHDIILKHIDRFQPKENLDGIDKMKIAKEVAEVTCQGFANCAYFFVRNKKWFNKGVDFFKDPIKTIRDDVDSLRELDPKIYVFLLYLLLKGGRIRGTTLDTCESDNEVISLLQKIKYYPKEEYCAILNDALRQVEYVYVSRVDSIGTYTFRHDYIVEAVCISFSKILPREAIMNVPFDFISTRIRTDDYNAHITDMVILKPDRYDDLATRFIRELSIGNIRSICEHPASNDARFSKMLISKLHFDTKSQFLIQITERAYRSTLNGSLLYWSASCGAQHLCMRILERELYSNIKDTFWLRTQASAALVPSCWFGFNIIIIDGLLSLGADINSSIHSERRFQTYTSDCLAVHDQKGWTPVQSAVCGKNSKKIRYIEELIKRGCHFQEKEKMQRPLIHAVQQENFKLVEALVQNGVNIHAVDIRQLPAVYYAIETDQFPVTRLLLSKMTENEKLTVFVRPKTLKMMRLIEVHVDFNKKDENGKSLLHHADDPEIVDFLVNDKNMSTEILDQKKRTPLYYANNVDVVTKLLDLGASRIVDKSNGDTLLHVQRDSTIIEHILLICPDTRKLVNETNGLGLHAIFAATSGVLKILIKYNANLNAQCQFKTQRQISEELLLELPKRRSTSEKSVERSTYIGSVEYLKLKEARYDYVTEFVKRGNDFSVASYDKSTDMSSTEGNTEDTSLPYTEIEGYYYDDFLPTQDFTVVMKRASEGRLSPDLLQLCLDNGYDISIQDGEKRTIIHYIILPQRRLKEVLKLLQIVLNHAEKLSMENKNDLRDILNTQDVNGDTALHLACLCSTKNKLKKQHENVVKTLLESGSDPNIYNYTGEMPQHMLMQCRCCLKTNILELLCLRTVDPKNSSMADRLMQYICKTFSYFKKMDEDVFTDIKQTLSFLLTDSQMITSFLKHCLNMMTDPNLIVFVIMKVDALKDIEKDIVEIAMKQKTLLNSGIILTFMYSHLTQQERNIFFTHNNLHSLFGFGVKKLVEKDTIIKYIDNLFQQNLNVNLKSKTGETFLSWTLKQAPSLNRAHVIKFLLDKGANAVRKESIRDCLQADGDDGVVLECLKLLLQHGSSLSDGCPLIWAVTASPTKYKTLEFIMGHDDTDFKQCDENGHTVFQIFIEQMRSPKQIKSSVHLFRKLFENMDNNDAFIFTLKAHLSDSLVLETLPYTDINGTDSIGRTPLQNVIYYYEHNEGTGELEIIKHILKLDGKIRNVDHLGRNFLHTLVSRMKSETIHILLYYLSTTTTEQIQADIDSQDNDMNSVLHHVCFINTGDHKPDLLNCSSLRISIMRILLANGANIDIVNAKHESVLHVLVHSYLAAKSEHYMYIHPVVELINLVISHGIDKYKKDINNQTAIDYIPKDNDTSFGLARMIMNEIKPENIILQESLPQLND</sequence>
<dbReference type="InterPro" id="IPR027417">
    <property type="entry name" value="P-loop_NTPase"/>
</dbReference>
<evidence type="ECO:0000259" key="5">
    <source>
        <dbReference type="Pfam" id="PF20720"/>
    </source>
</evidence>
<dbReference type="Pfam" id="PF20720">
    <property type="entry name" value="nSTAND3"/>
    <property type="match status" value="1"/>
</dbReference>
<dbReference type="EMBL" id="UYJE01000904">
    <property type="protein sequence ID" value="VDH97525.1"/>
    <property type="molecule type" value="Genomic_DNA"/>
</dbReference>
<keyword evidence="1" id="KW-0677">Repeat</keyword>
<gene>
    <name evidence="6" type="ORF">MGAL_10B073030</name>
</gene>
<evidence type="ECO:0000256" key="4">
    <source>
        <dbReference type="SAM" id="MobiDB-lite"/>
    </source>
</evidence>
<keyword evidence="2 3" id="KW-0040">ANK repeat</keyword>
<comment type="caution">
    <text evidence="6">The sequence shown here is derived from an EMBL/GenBank/DDBJ whole genome shotgun (WGS) entry which is preliminary data.</text>
</comment>
<dbReference type="Pfam" id="PF12796">
    <property type="entry name" value="Ank_2"/>
    <property type="match status" value="1"/>
</dbReference>
<evidence type="ECO:0000313" key="7">
    <source>
        <dbReference type="Proteomes" id="UP000596742"/>
    </source>
</evidence>
<dbReference type="PANTHER" id="PTHR24198:SF165">
    <property type="entry name" value="ANKYRIN REPEAT-CONTAINING PROTEIN-RELATED"/>
    <property type="match status" value="1"/>
</dbReference>
<dbReference type="SMART" id="SM00248">
    <property type="entry name" value="ANK"/>
    <property type="match status" value="10"/>
</dbReference>
<dbReference type="PANTHER" id="PTHR24198">
    <property type="entry name" value="ANKYRIN REPEAT AND PROTEIN KINASE DOMAIN-CONTAINING PROTEIN"/>
    <property type="match status" value="1"/>
</dbReference>
<feature type="domain" description="Novel STAND NTPase 3" evidence="5">
    <location>
        <begin position="140"/>
        <end position="291"/>
    </location>
</feature>
<accession>A0A8B6BZB2</accession>
<dbReference type="SUPFAM" id="SSF48403">
    <property type="entry name" value="Ankyrin repeat"/>
    <property type="match status" value="3"/>
</dbReference>
<evidence type="ECO:0000256" key="3">
    <source>
        <dbReference type="PROSITE-ProRule" id="PRU00023"/>
    </source>
</evidence>
<dbReference type="SUPFAM" id="SSF52540">
    <property type="entry name" value="P-loop containing nucleoside triphosphate hydrolases"/>
    <property type="match status" value="1"/>
</dbReference>
<evidence type="ECO:0000256" key="1">
    <source>
        <dbReference type="ARBA" id="ARBA00022737"/>
    </source>
</evidence>
<dbReference type="OrthoDB" id="6055992at2759"/>
<name>A0A8B6BZB2_MYTGA</name>
<feature type="compositionally biased region" description="Basic and acidic residues" evidence="4">
    <location>
        <begin position="1"/>
        <end position="13"/>
    </location>
</feature>
<feature type="region of interest" description="Disordered" evidence="4">
    <location>
        <begin position="1"/>
        <end position="25"/>
    </location>
</feature>
<evidence type="ECO:0000313" key="6">
    <source>
        <dbReference type="EMBL" id="VDH97525.1"/>
    </source>
</evidence>
<feature type="repeat" description="ANK" evidence="3">
    <location>
        <begin position="1066"/>
        <end position="1106"/>
    </location>
</feature>
<reference evidence="6" key="1">
    <citation type="submission" date="2018-11" db="EMBL/GenBank/DDBJ databases">
        <authorList>
            <person name="Alioto T."/>
            <person name="Alioto T."/>
        </authorList>
    </citation>
    <scope>NUCLEOTIDE SEQUENCE</scope>
</reference>
<proteinExistence type="predicted"/>
<dbReference type="PROSITE" id="PS50297">
    <property type="entry name" value="ANK_REP_REGION"/>
    <property type="match status" value="1"/>
</dbReference>
<organism evidence="6 7">
    <name type="scientific">Mytilus galloprovincialis</name>
    <name type="common">Mediterranean mussel</name>
    <dbReference type="NCBI Taxonomy" id="29158"/>
    <lineage>
        <taxon>Eukaryota</taxon>
        <taxon>Metazoa</taxon>
        <taxon>Spiralia</taxon>
        <taxon>Lophotrochozoa</taxon>
        <taxon>Mollusca</taxon>
        <taxon>Bivalvia</taxon>
        <taxon>Autobranchia</taxon>
        <taxon>Pteriomorphia</taxon>
        <taxon>Mytilida</taxon>
        <taxon>Mytiloidea</taxon>
        <taxon>Mytilidae</taxon>
        <taxon>Mytilinae</taxon>
        <taxon>Mytilus</taxon>
    </lineage>
</organism>
<dbReference type="InterPro" id="IPR036770">
    <property type="entry name" value="Ankyrin_rpt-contain_sf"/>
</dbReference>
<keyword evidence="7" id="KW-1185">Reference proteome</keyword>
<feature type="repeat" description="ANK" evidence="3">
    <location>
        <begin position="670"/>
        <end position="702"/>
    </location>
</feature>
<dbReference type="Proteomes" id="UP000596742">
    <property type="component" value="Unassembled WGS sequence"/>
</dbReference>